<dbReference type="InterPro" id="IPR050679">
    <property type="entry name" value="Bact_HTH_transcr_reg"/>
</dbReference>
<dbReference type="SUPFAM" id="SSF46785">
    <property type="entry name" value="Winged helix' DNA-binding domain"/>
    <property type="match status" value="1"/>
</dbReference>
<accession>A0A1I4BWV7</accession>
<dbReference type="Proteomes" id="UP000198928">
    <property type="component" value="Unassembled WGS sequence"/>
</dbReference>
<dbReference type="PROSITE" id="PS50949">
    <property type="entry name" value="HTH_GNTR"/>
    <property type="match status" value="1"/>
</dbReference>
<dbReference type="SUPFAM" id="SSF64288">
    <property type="entry name" value="Chorismate lyase-like"/>
    <property type="match status" value="1"/>
</dbReference>
<proteinExistence type="predicted"/>
<dbReference type="RefSeq" id="WP_093849884.1">
    <property type="nucleotide sequence ID" value="NZ_FOSG01000008.1"/>
</dbReference>
<dbReference type="Pfam" id="PF00392">
    <property type="entry name" value="GntR"/>
    <property type="match status" value="1"/>
</dbReference>
<dbReference type="GO" id="GO:0045892">
    <property type="term" value="P:negative regulation of DNA-templated transcription"/>
    <property type="evidence" value="ECO:0007669"/>
    <property type="project" value="TreeGrafter"/>
</dbReference>
<dbReference type="InterPro" id="IPR036388">
    <property type="entry name" value="WH-like_DNA-bd_sf"/>
</dbReference>
<dbReference type="InterPro" id="IPR028978">
    <property type="entry name" value="Chorismate_lyase_/UTRA_dom_sf"/>
</dbReference>
<evidence type="ECO:0000256" key="1">
    <source>
        <dbReference type="ARBA" id="ARBA00023015"/>
    </source>
</evidence>
<evidence type="ECO:0000256" key="2">
    <source>
        <dbReference type="ARBA" id="ARBA00023125"/>
    </source>
</evidence>
<dbReference type="InterPro" id="IPR011663">
    <property type="entry name" value="UTRA"/>
</dbReference>
<reference evidence="6" key="1">
    <citation type="submission" date="2016-10" db="EMBL/GenBank/DDBJ databases">
        <authorList>
            <person name="Varghese N."/>
            <person name="Submissions S."/>
        </authorList>
    </citation>
    <scope>NUCLEOTIDE SEQUENCE [LARGE SCALE GENOMIC DNA]</scope>
    <source>
        <strain evidence="6">PL19</strain>
    </source>
</reference>
<keyword evidence="3" id="KW-0804">Transcription</keyword>
<evidence type="ECO:0000313" key="6">
    <source>
        <dbReference type="Proteomes" id="UP000198928"/>
    </source>
</evidence>
<dbReference type="SMART" id="SM00345">
    <property type="entry name" value="HTH_GNTR"/>
    <property type="match status" value="1"/>
</dbReference>
<sequence>MTRPTLPSTRIAELYRQRIRDGELAPGDRLPTIRELVDEHGVASATVRSALSWLRVEGYIVTTQRGSFVADTATNTATPRDRLDRIQRSGSVLATGETKQVTAAELIVPPLYVAELFDVDPGSQVVRREYVVGAGAQRLMLAVDWYPASFADSVPDLLSTVPGQRTATHPGGGNDLMQQIERTTGRRVLYGRDSMHARVADHREAGHLGVPVGASILAGAHEWSDDEGVICYGEWCLPQRITIGYEYRV</sequence>
<evidence type="ECO:0000313" key="5">
    <source>
        <dbReference type="EMBL" id="SFK72647.1"/>
    </source>
</evidence>
<keyword evidence="1" id="KW-0805">Transcription regulation</keyword>
<dbReference type="InterPro" id="IPR036390">
    <property type="entry name" value="WH_DNA-bd_sf"/>
</dbReference>
<evidence type="ECO:0000259" key="4">
    <source>
        <dbReference type="PROSITE" id="PS50949"/>
    </source>
</evidence>
<dbReference type="Pfam" id="PF07702">
    <property type="entry name" value="UTRA"/>
    <property type="match status" value="1"/>
</dbReference>
<feature type="domain" description="HTH gntR-type" evidence="4">
    <location>
        <begin position="5"/>
        <end position="72"/>
    </location>
</feature>
<dbReference type="InterPro" id="IPR000524">
    <property type="entry name" value="Tscrpt_reg_HTH_GntR"/>
</dbReference>
<gene>
    <name evidence="5" type="ORF">SAMN05192584_108151</name>
</gene>
<dbReference type="GO" id="GO:0003677">
    <property type="term" value="F:DNA binding"/>
    <property type="evidence" value="ECO:0007669"/>
    <property type="project" value="UniProtKB-KW"/>
</dbReference>
<dbReference type="EMBL" id="FOSG01000008">
    <property type="protein sequence ID" value="SFK72647.1"/>
    <property type="molecule type" value="Genomic_DNA"/>
</dbReference>
<dbReference type="SMART" id="SM00866">
    <property type="entry name" value="UTRA"/>
    <property type="match status" value="1"/>
</dbReference>
<dbReference type="CDD" id="cd07377">
    <property type="entry name" value="WHTH_GntR"/>
    <property type="match status" value="1"/>
</dbReference>
<dbReference type="Gene3D" id="1.10.10.10">
    <property type="entry name" value="Winged helix-like DNA-binding domain superfamily/Winged helix DNA-binding domain"/>
    <property type="match status" value="1"/>
</dbReference>
<dbReference type="AlphaFoldDB" id="A0A1I4BWV7"/>
<dbReference type="GO" id="GO:0003700">
    <property type="term" value="F:DNA-binding transcription factor activity"/>
    <property type="evidence" value="ECO:0007669"/>
    <property type="project" value="InterPro"/>
</dbReference>
<dbReference type="PANTHER" id="PTHR44846">
    <property type="entry name" value="MANNOSYL-D-GLYCERATE TRANSPORT/METABOLISM SYSTEM REPRESSOR MNGR-RELATED"/>
    <property type="match status" value="1"/>
</dbReference>
<evidence type="ECO:0000256" key="3">
    <source>
        <dbReference type="ARBA" id="ARBA00023163"/>
    </source>
</evidence>
<keyword evidence="2" id="KW-0238">DNA-binding</keyword>
<keyword evidence="6" id="KW-1185">Reference proteome</keyword>
<name>A0A1I4BWV7_9ACTN</name>
<dbReference type="Gene3D" id="3.40.1410.10">
    <property type="entry name" value="Chorismate lyase-like"/>
    <property type="match status" value="1"/>
</dbReference>
<organism evidence="5 6">
    <name type="scientific">Streptomyces pini</name>
    <dbReference type="NCBI Taxonomy" id="1520580"/>
    <lineage>
        <taxon>Bacteria</taxon>
        <taxon>Bacillati</taxon>
        <taxon>Actinomycetota</taxon>
        <taxon>Actinomycetes</taxon>
        <taxon>Kitasatosporales</taxon>
        <taxon>Streptomycetaceae</taxon>
        <taxon>Streptomyces</taxon>
    </lineage>
</organism>
<dbReference type="PANTHER" id="PTHR44846:SF17">
    <property type="entry name" value="GNTR-FAMILY TRANSCRIPTIONAL REGULATOR"/>
    <property type="match status" value="1"/>
</dbReference>
<dbReference type="OrthoDB" id="3192286at2"/>
<protein>
    <submittedName>
        <fullName evidence="5">GntR family transcriptional regulator</fullName>
    </submittedName>
</protein>